<evidence type="ECO:0000256" key="5">
    <source>
        <dbReference type="ARBA" id="ARBA00022884"/>
    </source>
</evidence>
<dbReference type="InterPro" id="IPR000432">
    <property type="entry name" value="DNA_mismatch_repair_MutS_C"/>
</dbReference>
<evidence type="ECO:0000256" key="6">
    <source>
        <dbReference type="ARBA" id="ARBA00023125"/>
    </source>
</evidence>
<comment type="function">
    <text evidence="7">Acts as a ribosome collision sensor, splitting the ribosome into its 2 subunits. Detects stalled/collided 70S ribosomes which it binds and splits by an ATP-hydrolysis driven conformational change. Acts upstream of the ribosome quality control system (RQC), a ribosome-associated complex that mediates the extraction of incompletely synthesized nascent chains from stalled ribosomes and their subsequent degradation. Probably generates substrates for RQC.</text>
</comment>
<dbReference type="SMART" id="SM00534">
    <property type="entry name" value="MUTSac"/>
    <property type="match status" value="1"/>
</dbReference>
<evidence type="ECO:0000256" key="7">
    <source>
        <dbReference type="HAMAP-Rule" id="MF_00092"/>
    </source>
</evidence>
<gene>
    <name evidence="7" type="primary">mutS2</name>
    <name evidence="7" type="synonym">rqcU</name>
    <name evidence="10" type="ORF">HMPREF0179_00722</name>
</gene>
<evidence type="ECO:0000256" key="3">
    <source>
        <dbReference type="ARBA" id="ARBA00022801"/>
    </source>
</evidence>
<evidence type="ECO:0000259" key="9">
    <source>
        <dbReference type="PROSITE" id="PS50828"/>
    </source>
</evidence>
<evidence type="ECO:0000256" key="2">
    <source>
        <dbReference type="ARBA" id="ARBA00022741"/>
    </source>
</evidence>
<keyword evidence="7" id="KW-0540">Nuclease</keyword>
<dbReference type="Gene3D" id="3.30.1370.110">
    <property type="match status" value="1"/>
</dbReference>
<dbReference type="HAMAP" id="MF_00092">
    <property type="entry name" value="MutS2"/>
    <property type="match status" value="1"/>
</dbReference>
<organism evidence="10 11">
    <name type="scientific">Bilophila wadsworthia (strain 3_1_6)</name>
    <dbReference type="NCBI Taxonomy" id="563192"/>
    <lineage>
        <taxon>Bacteria</taxon>
        <taxon>Pseudomonadati</taxon>
        <taxon>Thermodesulfobacteriota</taxon>
        <taxon>Desulfovibrionia</taxon>
        <taxon>Desulfovibrionales</taxon>
        <taxon>Desulfovibrionaceae</taxon>
        <taxon>Bilophila</taxon>
    </lineage>
</organism>
<dbReference type="PROSITE" id="PS00486">
    <property type="entry name" value="DNA_MISMATCH_REPAIR_2"/>
    <property type="match status" value="1"/>
</dbReference>
<dbReference type="InterPro" id="IPR036063">
    <property type="entry name" value="Smr_dom_sf"/>
</dbReference>
<dbReference type="GO" id="GO:0043023">
    <property type="term" value="F:ribosomal large subunit binding"/>
    <property type="evidence" value="ECO:0007669"/>
    <property type="project" value="UniProtKB-UniRule"/>
</dbReference>
<keyword evidence="8" id="KW-0175">Coiled coil</keyword>
<reference evidence="10 11" key="2">
    <citation type="submission" date="2013-04" db="EMBL/GenBank/DDBJ databases">
        <title>The Genome Sequence of Bilophila wadsworthia 3_1_6.</title>
        <authorList>
            <consortium name="The Broad Institute Genomics Platform"/>
            <person name="Earl A."/>
            <person name="Ward D."/>
            <person name="Feldgarden M."/>
            <person name="Gevers D."/>
            <person name="Sibley C."/>
            <person name="Strauss J."/>
            <person name="Allen-Vercoe E."/>
            <person name="Walker B."/>
            <person name="Young S."/>
            <person name="Zeng Q."/>
            <person name="Gargeya S."/>
            <person name="Fitzgerald M."/>
            <person name="Haas B."/>
            <person name="Abouelleil A."/>
            <person name="Allen A.W."/>
            <person name="Alvarado L."/>
            <person name="Arachchi H.M."/>
            <person name="Berlin A.M."/>
            <person name="Chapman S.B."/>
            <person name="Gainer-Dewar J."/>
            <person name="Goldberg J."/>
            <person name="Griggs A."/>
            <person name="Gujja S."/>
            <person name="Hansen M."/>
            <person name="Howarth C."/>
            <person name="Imamovic A."/>
            <person name="Ireland A."/>
            <person name="Larimer J."/>
            <person name="McCowan C."/>
            <person name="Murphy C."/>
            <person name="Pearson M."/>
            <person name="Poon T.W."/>
            <person name="Priest M."/>
            <person name="Roberts A."/>
            <person name="Saif S."/>
            <person name="Shea T."/>
            <person name="Sisk P."/>
            <person name="Sykes S."/>
            <person name="Wortman J."/>
            <person name="Nusbaum C."/>
            <person name="Birren B."/>
        </authorList>
    </citation>
    <scope>NUCLEOTIDE SEQUENCE [LARGE SCALE GENOMIC DNA]</scope>
    <source>
        <strain evidence="10 11">3_1_6</strain>
    </source>
</reference>
<dbReference type="EC" id="3.1.-.-" evidence="7"/>
<dbReference type="PANTHER" id="PTHR48466">
    <property type="entry name" value="OS10G0509000 PROTEIN-RELATED"/>
    <property type="match status" value="1"/>
</dbReference>
<dbReference type="eggNOG" id="COG1193">
    <property type="taxonomic scope" value="Bacteria"/>
</dbReference>
<dbReference type="RefSeq" id="WP_005025078.1">
    <property type="nucleotide sequence ID" value="NZ_KE150238.1"/>
</dbReference>
<dbReference type="PANTHER" id="PTHR48466:SF2">
    <property type="entry name" value="OS10G0509000 PROTEIN"/>
    <property type="match status" value="1"/>
</dbReference>
<dbReference type="STRING" id="563192.HMPREF0179_00722"/>
<dbReference type="NCBIfam" id="TIGR01069">
    <property type="entry name" value="mutS2"/>
    <property type="match status" value="1"/>
</dbReference>
<dbReference type="Gene3D" id="3.40.50.300">
    <property type="entry name" value="P-loop containing nucleotide triphosphate hydrolases"/>
    <property type="match status" value="1"/>
</dbReference>
<dbReference type="SMART" id="SM00533">
    <property type="entry name" value="MUTSd"/>
    <property type="match status" value="1"/>
</dbReference>
<feature type="binding site" evidence="7">
    <location>
        <begin position="347"/>
        <end position="354"/>
    </location>
    <ligand>
        <name>ATP</name>
        <dbReference type="ChEBI" id="CHEBI:30616"/>
    </ligand>
</feature>
<dbReference type="GeneID" id="78085863"/>
<sequence>MDSRTIKALEFGKVLEHLAGLCVSEAGRRVSLGLFPLRDADAVNAAHTLFDEVRTWSTHSGFRLSDFPDLEGLFPHLEKAAVSPSSAPLDADALWALRETLLQGRKAAQSINENGAMWPSLRDLVASMPLPEMTLSALSRCLGDDGLIKDESSPELMLVRGELRRLHLMCLRKVKDFAVQYNIAQYLQDDYMTLASDRYVLPLKSNFKGRIQGIIHDYSNTGETCYFEPLFLVEQNNRLQELKREEREEERKVLRYLTGIVQNELPFIRSAWDLLVRLDVELAKCGLAALFDGACATISPDGEDAPLSLLGARHPLLALDPQIRKQGGPHPVDLIFRPTDRALVISGGNAGGKTVCLKTLGLLAIMTLAGLPVPAAKGSVIPWWTSIHAFIGDEQSLDDHLSTFTAQIRHLGNAWEATDRRTLILLDEFGAGTDPAQGAALAQAVLDGLLERGAHVVAATHFPALKTYALTREGVRAASVLFDPGTKKPLFRLAYDQVGASQALDVAREHGLPESVLRRAEQYLLLDGQDMTAVMDRLNALAAKREGELDALKAEQQRTREKRKAVQERFERERERLIKDVRELSAKVMKDWQEGKAGHKQALKELAKVRAELHVSPEQEEAAAPAFDIAELKPGQHVMHRPWNKKAVVREVDARQNRVKLDMNGVTLWADAALLGPADAPPQQAKPKSGVLVRTTAGSDPEMSLLRLDLRGKRADQALGELSQYLDRALLSGREGVEIVHGRGTGALRKEVHAFLKTFPGIASFARAPEDQGGDGVTIVTFK</sequence>
<protein>
    <recommendedName>
        <fullName evidence="7">Endonuclease MutS2</fullName>
        <ecNumber evidence="7">3.1.-.-</ecNumber>
    </recommendedName>
    <alternativeName>
        <fullName evidence="7">Ribosome-associated protein quality control-upstream factor</fullName>
        <shortName evidence="7">RQC-upstream factor</shortName>
        <shortName evidence="7">RqcU</shortName>
        <ecNumber evidence="7">3.6.4.-</ecNumber>
    </alternativeName>
</protein>
<dbReference type="GO" id="GO:0140664">
    <property type="term" value="F:ATP-dependent DNA damage sensor activity"/>
    <property type="evidence" value="ECO:0007669"/>
    <property type="project" value="InterPro"/>
</dbReference>
<evidence type="ECO:0000256" key="8">
    <source>
        <dbReference type="SAM" id="Coils"/>
    </source>
</evidence>
<dbReference type="InterPro" id="IPR027417">
    <property type="entry name" value="P-loop_NTPase"/>
</dbReference>
<keyword evidence="4 7" id="KW-0067">ATP-binding</keyword>
<dbReference type="InterPro" id="IPR007696">
    <property type="entry name" value="DNA_mismatch_repair_MutS_core"/>
</dbReference>
<dbReference type="GO" id="GO:0005524">
    <property type="term" value="F:ATP binding"/>
    <property type="evidence" value="ECO:0007669"/>
    <property type="project" value="UniProtKB-UniRule"/>
</dbReference>
<dbReference type="GO" id="GO:0045910">
    <property type="term" value="P:negative regulation of DNA recombination"/>
    <property type="evidence" value="ECO:0007669"/>
    <property type="project" value="InterPro"/>
</dbReference>
<dbReference type="PROSITE" id="PS50828">
    <property type="entry name" value="SMR"/>
    <property type="match status" value="1"/>
</dbReference>
<dbReference type="InterPro" id="IPR002625">
    <property type="entry name" value="Smr_dom"/>
</dbReference>
<dbReference type="AlphaFoldDB" id="E5Y3G1"/>
<dbReference type="InterPro" id="IPR036187">
    <property type="entry name" value="DNA_mismatch_repair_MutS_sf"/>
</dbReference>
<evidence type="ECO:0000256" key="4">
    <source>
        <dbReference type="ARBA" id="ARBA00022840"/>
    </source>
</evidence>
<dbReference type="SUPFAM" id="SSF52540">
    <property type="entry name" value="P-loop containing nucleoside triphosphate hydrolases"/>
    <property type="match status" value="1"/>
</dbReference>
<evidence type="ECO:0000313" key="11">
    <source>
        <dbReference type="Proteomes" id="UP000006034"/>
    </source>
</evidence>
<dbReference type="OrthoDB" id="9808166at2"/>
<dbReference type="GO" id="GO:0019843">
    <property type="term" value="F:rRNA binding"/>
    <property type="evidence" value="ECO:0007669"/>
    <property type="project" value="UniProtKB-UniRule"/>
</dbReference>
<keyword evidence="7" id="KW-0255">Endonuclease</keyword>
<keyword evidence="2 7" id="KW-0547">Nucleotide-binding</keyword>
<dbReference type="Proteomes" id="UP000006034">
    <property type="component" value="Unassembled WGS sequence"/>
</dbReference>
<dbReference type="SUPFAM" id="SSF160443">
    <property type="entry name" value="SMR domain-like"/>
    <property type="match status" value="1"/>
</dbReference>
<keyword evidence="1 7" id="KW-0699">rRNA-binding</keyword>
<dbReference type="GO" id="GO:0030983">
    <property type="term" value="F:mismatched DNA binding"/>
    <property type="evidence" value="ECO:0007669"/>
    <property type="project" value="InterPro"/>
</dbReference>
<dbReference type="EC" id="3.6.4.-" evidence="7"/>
<keyword evidence="6 7" id="KW-0238">DNA-binding</keyword>
<dbReference type="GO" id="GO:0072344">
    <property type="term" value="P:rescue of stalled ribosome"/>
    <property type="evidence" value="ECO:0007669"/>
    <property type="project" value="UniProtKB-UniRule"/>
</dbReference>
<dbReference type="Pfam" id="PF00488">
    <property type="entry name" value="MutS_V"/>
    <property type="match status" value="1"/>
</dbReference>
<dbReference type="GO" id="GO:0016887">
    <property type="term" value="F:ATP hydrolysis activity"/>
    <property type="evidence" value="ECO:0007669"/>
    <property type="project" value="InterPro"/>
</dbReference>
<dbReference type="InterPro" id="IPR045076">
    <property type="entry name" value="MutS"/>
</dbReference>
<keyword evidence="5 7" id="KW-0694">RNA-binding</keyword>
<reference evidence="10 11" key="1">
    <citation type="submission" date="2010-10" db="EMBL/GenBank/DDBJ databases">
        <authorList>
            <consortium name="The Broad Institute Genome Sequencing Platform"/>
            <person name="Ward D."/>
            <person name="Earl A."/>
            <person name="Feldgarden M."/>
            <person name="Young S.K."/>
            <person name="Gargeya S."/>
            <person name="Zeng Q."/>
            <person name="Alvarado L."/>
            <person name="Berlin A."/>
            <person name="Bochicchio J."/>
            <person name="Chapman S.B."/>
            <person name="Chen Z."/>
            <person name="Freedman E."/>
            <person name="Gellesch M."/>
            <person name="Goldberg J."/>
            <person name="Griggs A."/>
            <person name="Gujja S."/>
            <person name="Heilman E."/>
            <person name="Heiman D."/>
            <person name="Howarth C."/>
            <person name="Mehta T."/>
            <person name="Neiman D."/>
            <person name="Pearson M."/>
            <person name="Roberts A."/>
            <person name="Saif S."/>
            <person name="Shea T."/>
            <person name="Shenoy N."/>
            <person name="Sisk P."/>
            <person name="Stolte C."/>
            <person name="Sykes S."/>
            <person name="White J."/>
            <person name="Yandava C."/>
            <person name="Allen-Vercoe E."/>
            <person name="Sibley C."/>
            <person name="Ambrose C.E."/>
            <person name="Strauss J."/>
            <person name="Daigneault M."/>
            <person name="Haas B."/>
            <person name="Nusbaum C."/>
            <person name="Birren B."/>
        </authorList>
    </citation>
    <scope>NUCLEOTIDE SEQUENCE [LARGE SCALE GENOMIC DNA]</scope>
    <source>
        <strain evidence="10 11">3_1_6</strain>
    </source>
</reference>
<comment type="similarity">
    <text evidence="7">Belongs to the DNA mismatch repair MutS family. MutS2 subfamily.</text>
</comment>
<dbReference type="SUPFAM" id="SSF48334">
    <property type="entry name" value="DNA repair protein MutS, domain III"/>
    <property type="match status" value="1"/>
</dbReference>
<feature type="coiled-coil region" evidence="8">
    <location>
        <begin position="535"/>
        <end position="587"/>
    </location>
</feature>
<evidence type="ECO:0000256" key="1">
    <source>
        <dbReference type="ARBA" id="ARBA00022730"/>
    </source>
</evidence>
<dbReference type="PIRSF" id="PIRSF005814">
    <property type="entry name" value="MutS_YshD"/>
    <property type="match status" value="1"/>
</dbReference>
<dbReference type="HOGENOM" id="CLU_011252_2_1_7"/>
<keyword evidence="11" id="KW-1185">Reference proteome</keyword>
<dbReference type="EMBL" id="ADCP02000001">
    <property type="protein sequence ID" value="EFV45457.1"/>
    <property type="molecule type" value="Genomic_DNA"/>
</dbReference>
<dbReference type="SMART" id="SM00463">
    <property type="entry name" value="SMR"/>
    <property type="match status" value="1"/>
</dbReference>
<dbReference type="Pfam" id="PF01713">
    <property type="entry name" value="Smr"/>
    <property type="match status" value="1"/>
</dbReference>
<name>E5Y3G1_BILW3</name>
<feature type="domain" description="Smr" evidence="9">
    <location>
        <begin position="708"/>
        <end position="783"/>
    </location>
</feature>
<accession>E5Y3G1</accession>
<comment type="subunit">
    <text evidence="7">Homodimer. Binds to stalled ribosomes, contacting rRNA.</text>
</comment>
<dbReference type="GO" id="GO:0004519">
    <property type="term" value="F:endonuclease activity"/>
    <property type="evidence" value="ECO:0007669"/>
    <property type="project" value="UniProtKB-UniRule"/>
</dbReference>
<comment type="function">
    <text evidence="7">Endonuclease that is involved in the suppression of homologous recombination and thus may have a key role in the control of bacterial genetic diversity.</text>
</comment>
<keyword evidence="3 7" id="KW-0378">Hydrolase</keyword>
<comment type="caution">
    <text evidence="10">The sequence shown here is derived from an EMBL/GenBank/DDBJ whole genome shotgun (WGS) entry which is preliminary data.</text>
</comment>
<dbReference type="GO" id="GO:0006298">
    <property type="term" value="P:mismatch repair"/>
    <property type="evidence" value="ECO:0007669"/>
    <property type="project" value="InterPro"/>
</dbReference>
<evidence type="ECO:0000313" key="10">
    <source>
        <dbReference type="EMBL" id="EFV45457.1"/>
    </source>
</evidence>
<dbReference type="InterPro" id="IPR005747">
    <property type="entry name" value="MutS2"/>
</dbReference>
<proteinExistence type="inferred from homology"/>